<evidence type="ECO:0000256" key="2">
    <source>
        <dbReference type="ARBA" id="ARBA00022553"/>
    </source>
</evidence>
<dbReference type="GO" id="GO:0016491">
    <property type="term" value="F:oxidoreductase activity"/>
    <property type="evidence" value="ECO:0007669"/>
    <property type="project" value="UniProtKB-KW"/>
</dbReference>
<evidence type="ECO:0000256" key="4">
    <source>
        <dbReference type="ARBA" id="ARBA00022857"/>
    </source>
</evidence>
<dbReference type="SUPFAM" id="SSF53901">
    <property type="entry name" value="Thiolase-like"/>
    <property type="match status" value="1"/>
</dbReference>
<sequence length="2415" mass="264305">MVHGGQAISSSEPPSPDVPEINAEPPRRSAALFNCYSYLANRSNGDCVERHRILTITMQLPDAETVPGLLVAPATARQTSLPMAVVGIGCRLPGNISSPAQLWDFLREGRSGVGEVPKDRFNIYSYRGGKDEPGTTLPLGGYFLQDDLRSFDNRFFGINNREAAVMDPQQRRVLEVVFETFESAGVTLDEVSGANVGVYMASFTPDYIAMQTKDPENLTRYSNLGMGATILGNRISHVFNLKGPSCTVDTACSSSFYALHLACNALQNGECDSAIVAGVNLIQSPELHAAVSQGGFLSPTSFCHTFDTSADGYARADGVSAIYIKRLDDAIRNQDVIRSIIRGTAVNSNGRTPGIAQPSIDGQVAVICKAYARAGLDPAETAYIECHGTGTQVGDPMEVEALSRVFRKEQRTCATLIGSVKPNLGHGEVSSGLSSLIKATLALEHRQIPATISVKKINPKIKTEEWGVDVVTRITPFPVSTRRVPSRISVNSFGYGGANAHGIIEEADHKQNQVSIRNGGTAAERYKQSQSSQPPYILPFSANCPQSLEGRVERLSNSDLSCVSVSDLAYTLGQRRSQFACRGYVIARQETLTQDITVANLQLPSSNLELGSRKIAFVFTGQGAQWQGMARQLLHYPTFANTIRQLDDELRSLSRAPDWRIYDVLMDESDSCPINQAVFAQPITTAVQIGLVVLLRSWSILAGGAIGHSSGEIGAAYVAGLLSAREAIVLAYYRGYAVAKQASAAGAMAAVGLSSDMALELIIKLDLTDSVKVACINSSSNVTISGDRREVETLVTAVQAKGAFARILKTDGKAYHSHHMVSVGEIYQSLLDEAAIFAKVLVPETENSDAEMYSTAICKPLERQAARTTWYWRFNLESPVRFSEGLKGLSELIDPDLWLEIGPHTALKLPITQTLGQLTPYHGTLERGQDGSVTLLSFLGYLFVHGFSLDFTKLLRSYPDGSPARFIYDLPTYACQESRYRQNPRHELLGTEVPGGSPASFAWRNLLHLGHVPWLRDHRLGDTAVFPAAGYIAMAVEALIQKALPSGADLISKCVILRQVALLKALSLKDEDSIELFTELHPLSISNVRDSQHWWEFQIFTVLDRNSYTLHAKGMIRLGCNPDNTSHAAPSPDCRLAVRTKHVWYDIISRGGLKYGTAFQRIKAVYTPESKKILYAEAPTESFAPEIPTSAQPYPRYFLHPTLLDTVLQLALIACNGGSLHGLVARVPTLLGEVSMSLAPYAPGEAGIIRAKASVVGLKMHRATIYLFNQKNQPVVQFKDIEMTAFSAQEGMEDVRHPMGRVHWKPDITQISEDSVFSSGLAHVLSVTDLGAFGSRSWLLAALDMIVHKKPDSRILCLTTDLSFVTLACLEVLETSIVYRRCETFSLGRIGCNGALEVAEIRKYAVPLGLRSMAYRKATSDNQYNVCILGQGSDHAVFGHLRKHTNDCTFFLGPCTQFPASVPSSHLQLTDHDHGVYVLRPNPKFTPQFNHVVLIGASSSDAELAGHLSKELDRPVQALTLRDILSSPIPPQALAVSVIEMHKSLLSDPTAEEYDAFKELIEHAAHIFWISGSGVHNGFDPTRSIFTGLARALIVEQPSTRIFSVEIDPATEMSVVSRYVRQILQQKNEVDFEYICDSSQLLISRVVPDERLNREFRRRQNSISIPKPLAQADNAYLLVSEPGQVNSARFVQRPLSPTLPADHVLVKVVCVGLNAKDVYVMAGRVSTKNATCSSEFTGQIVGLGADVQSFAVGDRVAVMHNGHFGTYEPVPWWSCIRLEDNEDLVIMAGVLLVFFTAVYALEYRARLQPAESILIHSAAGAVGIATIQLAQHLGAGKIYATVGNEEKKRYLVEQFGLRSENIFSSRDTTFAEKVKVQTRGRGVDVILNSLVGDLLHESWNCLADWGRFVEIGKRDILDCGKLNMSTFARGTTFTSFDLNMLNELDTPIAARHLKCTILARVLQLVRAGHVRPVQPLAVFPVSELSAACNHFNNAKRMGKIVISFEDETQIVPTVPELYSTVLNPSKSYLLVGCLGGLGRSLSRWMMSRGARRFVFLGRTGLAKPAARQIVQELEEAGARCTVATSDVIVYEDVERAVAAAVADAPLGGVIQAAMGLHEAIFKYMPHEHWLTGTQAKVRGTWNLHQALDNLKCESALDFFLLTSSVAGQIGTATEGNYCAANHFLDVFARYRRSLGLRAISLGLGAISEVGYLHEHSEIGELLLRKGIRPLPENEVLQVIDFALSSEIDQEQTVPRDRLAQCHILSGIEDTGLQDHRKQGFTGFWHNLDNTRFSVLINALQRQASQSEGGINTPASVIQTVLASGDEKQVREAVNQALAKKMSNIILLPLPKLDLKLPLSEYGMDSMLSAELRQYIFTSMGVDVPFLTLMDSATSVLSIAEIVVGELRKIMGKEAE</sequence>
<evidence type="ECO:0000256" key="7">
    <source>
        <dbReference type="ARBA" id="ARBA00023315"/>
    </source>
</evidence>
<dbReference type="GO" id="GO:0006633">
    <property type="term" value="P:fatty acid biosynthetic process"/>
    <property type="evidence" value="ECO:0007669"/>
    <property type="project" value="InterPro"/>
</dbReference>
<dbReference type="PANTHER" id="PTHR43775:SF50">
    <property type="entry name" value="HIGHLY REDUCING POLYKETIDE SYNTHASE SRDA"/>
    <property type="match status" value="1"/>
</dbReference>
<dbReference type="InterPro" id="IPR032821">
    <property type="entry name" value="PKS_assoc"/>
</dbReference>
<dbReference type="InterPro" id="IPR020841">
    <property type="entry name" value="PKS_Beta-ketoAc_synthase_dom"/>
</dbReference>
<keyword evidence="3" id="KW-0808">Transferase</keyword>
<dbReference type="InterPro" id="IPR009081">
    <property type="entry name" value="PP-bd_ACP"/>
</dbReference>
<dbReference type="CDD" id="cd00833">
    <property type="entry name" value="PKS"/>
    <property type="match status" value="1"/>
</dbReference>
<dbReference type="InterPro" id="IPR011032">
    <property type="entry name" value="GroES-like_sf"/>
</dbReference>
<comment type="caution">
    <text evidence="13">The sequence shown here is derived from an EMBL/GenBank/DDBJ whole genome shotgun (WGS) entry which is preliminary data.</text>
</comment>
<feature type="active site" description="Proton donor; for dehydratase activity" evidence="8">
    <location>
        <position position="1205"/>
    </location>
</feature>
<keyword evidence="14" id="KW-1185">Reference proteome</keyword>
<dbReference type="InterPro" id="IPR016039">
    <property type="entry name" value="Thiolase-like"/>
</dbReference>
<dbReference type="Pfam" id="PF08240">
    <property type="entry name" value="ADH_N"/>
    <property type="match status" value="1"/>
</dbReference>
<evidence type="ECO:0000256" key="8">
    <source>
        <dbReference type="PROSITE-ProRule" id="PRU01363"/>
    </source>
</evidence>
<evidence type="ECO:0000259" key="10">
    <source>
        <dbReference type="PROSITE" id="PS50075"/>
    </source>
</evidence>
<dbReference type="SUPFAM" id="SSF51735">
    <property type="entry name" value="NAD(P)-binding Rossmann-fold domains"/>
    <property type="match status" value="2"/>
</dbReference>
<dbReference type="InterPro" id="IPR020807">
    <property type="entry name" value="PKS_DH"/>
</dbReference>
<dbReference type="SUPFAM" id="SSF50129">
    <property type="entry name" value="GroES-like"/>
    <property type="match status" value="1"/>
</dbReference>
<dbReference type="Gene3D" id="3.40.366.10">
    <property type="entry name" value="Malonyl-Coenzyme A Acyl Carrier Protein, domain 2"/>
    <property type="match status" value="1"/>
</dbReference>
<dbReference type="Proteomes" id="UP000246171">
    <property type="component" value="Unassembled WGS sequence"/>
</dbReference>
<keyword evidence="5" id="KW-0560">Oxidoreductase</keyword>
<dbReference type="InterPro" id="IPR013154">
    <property type="entry name" value="ADH-like_N"/>
</dbReference>
<dbReference type="CDD" id="cd05195">
    <property type="entry name" value="enoyl_red"/>
    <property type="match status" value="1"/>
</dbReference>
<evidence type="ECO:0000256" key="9">
    <source>
        <dbReference type="SAM" id="MobiDB-lite"/>
    </source>
</evidence>
<dbReference type="Gene3D" id="3.40.47.10">
    <property type="match status" value="1"/>
</dbReference>
<evidence type="ECO:0000259" key="11">
    <source>
        <dbReference type="PROSITE" id="PS52004"/>
    </source>
</evidence>
<organism evidence="13 14">
    <name type="scientific">Aspergillus eucalypticola (strain CBS 122712 / IBT 29274)</name>
    <dbReference type="NCBI Taxonomy" id="1448314"/>
    <lineage>
        <taxon>Eukaryota</taxon>
        <taxon>Fungi</taxon>
        <taxon>Dikarya</taxon>
        <taxon>Ascomycota</taxon>
        <taxon>Pezizomycotina</taxon>
        <taxon>Eurotiomycetes</taxon>
        <taxon>Eurotiomycetidae</taxon>
        <taxon>Eurotiales</taxon>
        <taxon>Aspergillaceae</taxon>
        <taxon>Aspergillus</taxon>
        <taxon>Aspergillus subgen. Circumdati</taxon>
    </lineage>
</organism>
<dbReference type="InterPro" id="IPR042104">
    <property type="entry name" value="PKS_dehydratase_sf"/>
</dbReference>
<dbReference type="SMART" id="SM00829">
    <property type="entry name" value="PKS_ER"/>
    <property type="match status" value="1"/>
</dbReference>
<dbReference type="PROSITE" id="PS52019">
    <property type="entry name" value="PKS_MFAS_DH"/>
    <property type="match status" value="1"/>
</dbReference>
<dbReference type="SUPFAM" id="SSF47336">
    <property type="entry name" value="ACP-like"/>
    <property type="match status" value="1"/>
</dbReference>
<dbReference type="Pfam" id="PF14765">
    <property type="entry name" value="PS-DH"/>
    <property type="match status" value="1"/>
</dbReference>
<evidence type="ECO:0000313" key="13">
    <source>
        <dbReference type="EMBL" id="PWY85494.1"/>
    </source>
</evidence>
<dbReference type="Gene3D" id="3.40.50.720">
    <property type="entry name" value="NAD(P)-binding Rossmann-like Domain"/>
    <property type="match status" value="2"/>
</dbReference>
<dbReference type="GO" id="GO:0044550">
    <property type="term" value="P:secondary metabolite biosynthetic process"/>
    <property type="evidence" value="ECO:0007669"/>
    <property type="project" value="UniProtKB-ARBA"/>
</dbReference>
<dbReference type="Pfam" id="PF16197">
    <property type="entry name" value="KAsynt_C_assoc"/>
    <property type="match status" value="1"/>
</dbReference>
<feature type="domain" description="Ketosynthase family 3 (KS3)" evidence="11">
    <location>
        <begin position="80"/>
        <end position="506"/>
    </location>
</feature>
<dbReference type="Pfam" id="PF08659">
    <property type="entry name" value="KR"/>
    <property type="match status" value="1"/>
</dbReference>
<keyword evidence="7" id="KW-0012">Acyltransferase</keyword>
<dbReference type="InterPro" id="IPR001227">
    <property type="entry name" value="Ac_transferase_dom_sf"/>
</dbReference>
<dbReference type="OrthoDB" id="329835at2759"/>
<dbReference type="SMART" id="SM00826">
    <property type="entry name" value="PKS_DH"/>
    <property type="match status" value="1"/>
</dbReference>
<feature type="domain" description="Carrier" evidence="10">
    <location>
        <begin position="2328"/>
        <end position="2406"/>
    </location>
</feature>
<dbReference type="GO" id="GO:1901336">
    <property type="term" value="P:lactone biosynthetic process"/>
    <property type="evidence" value="ECO:0007669"/>
    <property type="project" value="UniProtKB-ARBA"/>
</dbReference>
<keyword evidence="6" id="KW-0511">Multifunctional enzyme</keyword>
<dbReference type="PROSITE" id="PS50075">
    <property type="entry name" value="CARRIER"/>
    <property type="match status" value="1"/>
</dbReference>
<dbReference type="PROSITE" id="PS00606">
    <property type="entry name" value="KS3_1"/>
    <property type="match status" value="1"/>
</dbReference>
<keyword evidence="2" id="KW-0597">Phosphoprotein</keyword>
<dbReference type="InterPro" id="IPR056501">
    <property type="entry name" value="NAD-bd_HRPKS_sdrA"/>
</dbReference>
<dbReference type="RefSeq" id="XP_025393414.1">
    <property type="nucleotide sequence ID" value="XM_025534476.1"/>
</dbReference>
<feature type="region of interest" description="Disordered" evidence="9">
    <location>
        <begin position="1"/>
        <end position="24"/>
    </location>
</feature>
<dbReference type="Pfam" id="PF00698">
    <property type="entry name" value="Acyl_transf_1"/>
    <property type="match status" value="1"/>
</dbReference>
<feature type="active site" description="Proton acceptor; for dehydratase activity" evidence="8">
    <location>
        <position position="1018"/>
    </location>
</feature>
<feature type="domain" description="PKS/mFAS DH" evidence="12">
    <location>
        <begin position="986"/>
        <end position="1292"/>
    </location>
</feature>
<dbReference type="InterPro" id="IPR036291">
    <property type="entry name" value="NAD(P)-bd_dom_sf"/>
</dbReference>
<dbReference type="Pfam" id="PF02801">
    <property type="entry name" value="Ketoacyl-synt_C"/>
    <property type="match status" value="1"/>
</dbReference>
<dbReference type="VEuPathDB" id="FungiDB:BO83DRAFT_413341"/>
<keyword evidence="4" id="KW-0521">NADP</keyword>
<name>A0A317WGA2_ASPEC</name>
<dbReference type="PROSITE" id="PS52004">
    <property type="entry name" value="KS3_2"/>
    <property type="match status" value="1"/>
</dbReference>
<dbReference type="InterPro" id="IPR057326">
    <property type="entry name" value="KR_dom"/>
</dbReference>
<dbReference type="GeneID" id="37056438"/>
<dbReference type="FunFam" id="3.40.50.720:FF:000209">
    <property type="entry name" value="Polyketide synthase Pks12"/>
    <property type="match status" value="1"/>
</dbReference>
<protein>
    <submittedName>
        <fullName evidence="13">Ketoacyl-synt-domain-containing protein</fullName>
    </submittedName>
</protein>
<feature type="region of interest" description="C-terminal hotdog fold" evidence="8">
    <location>
        <begin position="1136"/>
        <end position="1292"/>
    </location>
</feature>
<dbReference type="PANTHER" id="PTHR43775">
    <property type="entry name" value="FATTY ACID SYNTHASE"/>
    <property type="match status" value="1"/>
</dbReference>
<dbReference type="GO" id="GO:0004315">
    <property type="term" value="F:3-oxoacyl-[acyl-carrier-protein] synthase activity"/>
    <property type="evidence" value="ECO:0007669"/>
    <property type="project" value="InterPro"/>
</dbReference>
<feature type="region of interest" description="N-terminal hotdog fold" evidence="8">
    <location>
        <begin position="986"/>
        <end position="1123"/>
    </location>
</feature>
<dbReference type="InterPro" id="IPR018201">
    <property type="entry name" value="Ketoacyl_synth_AS"/>
</dbReference>
<dbReference type="InterPro" id="IPR050091">
    <property type="entry name" value="PKS_NRPS_Biosynth_Enz"/>
</dbReference>
<dbReference type="Pfam" id="PF00109">
    <property type="entry name" value="ketoacyl-synt"/>
    <property type="match status" value="1"/>
</dbReference>
<dbReference type="InterPro" id="IPR014030">
    <property type="entry name" value="Ketoacyl_synth_N"/>
</dbReference>
<dbReference type="InterPro" id="IPR016035">
    <property type="entry name" value="Acyl_Trfase/lysoPLipase"/>
</dbReference>
<keyword evidence="1" id="KW-0596">Phosphopantetheine</keyword>
<dbReference type="InterPro" id="IPR036736">
    <property type="entry name" value="ACP-like_sf"/>
</dbReference>
<evidence type="ECO:0000256" key="1">
    <source>
        <dbReference type="ARBA" id="ARBA00022450"/>
    </source>
</evidence>
<dbReference type="Gene3D" id="3.10.129.110">
    <property type="entry name" value="Polyketide synthase dehydratase"/>
    <property type="match status" value="1"/>
</dbReference>
<reference evidence="13" key="1">
    <citation type="submission" date="2016-12" db="EMBL/GenBank/DDBJ databases">
        <title>The genomes of Aspergillus section Nigri reveals drivers in fungal speciation.</title>
        <authorList>
            <consortium name="DOE Joint Genome Institute"/>
            <person name="Vesth T.C."/>
            <person name="Nybo J."/>
            <person name="Theobald S."/>
            <person name="Brandl J."/>
            <person name="Frisvad J.C."/>
            <person name="Nielsen K.F."/>
            <person name="Lyhne E.K."/>
            <person name="Kogle M.E."/>
            <person name="Kuo A."/>
            <person name="Riley R."/>
            <person name="Clum A."/>
            <person name="Nolan M."/>
            <person name="Lipzen A."/>
            <person name="Salamov A."/>
            <person name="Henrissat B."/>
            <person name="Wiebenga A."/>
            <person name="De vries R.P."/>
            <person name="Grigoriev I.V."/>
            <person name="Mortensen U.H."/>
            <person name="Andersen M.R."/>
            <person name="Baker S.E."/>
        </authorList>
    </citation>
    <scope>NUCLEOTIDE SEQUENCE</scope>
    <source>
        <strain evidence="13">CBS 122712</strain>
    </source>
</reference>
<dbReference type="Pfam" id="PF23114">
    <property type="entry name" value="NAD-bd_HRPKS_sdrA"/>
    <property type="match status" value="1"/>
</dbReference>
<proteinExistence type="predicted"/>
<dbReference type="SUPFAM" id="SSF55048">
    <property type="entry name" value="Probable ACP-binding domain of malonyl-CoA ACP transacylase"/>
    <property type="match status" value="1"/>
</dbReference>
<dbReference type="InterPro" id="IPR020843">
    <property type="entry name" value="ER"/>
</dbReference>
<accession>A0A317WGA2</accession>
<dbReference type="InterPro" id="IPR014043">
    <property type="entry name" value="Acyl_transferase_dom"/>
</dbReference>
<dbReference type="InterPro" id="IPR013968">
    <property type="entry name" value="PKS_KR"/>
</dbReference>
<evidence type="ECO:0000256" key="3">
    <source>
        <dbReference type="ARBA" id="ARBA00022679"/>
    </source>
</evidence>
<gene>
    <name evidence="13" type="ORF">BO83DRAFT_413341</name>
</gene>
<dbReference type="SMART" id="SM00822">
    <property type="entry name" value="PKS_KR"/>
    <property type="match status" value="1"/>
</dbReference>
<evidence type="ECO:0000256" key="5">
    <source>
        <dbReference type="ARBA" id="ARBA00023002"/>
    </source>
</evidence>
<dbReference type="InterPro" id="IPR049551">
    <property type="entry name" value="PKS_DH_C"/>
</dbReference>
<dbReference type="InterPro" id="IPR049900">
    <property type="entry name" value="PKS_mFAS_DH"/>
</dbReference>
<evidence type="ECO:0000256" key="6">
    <source>
        <dbReference type="ARBA" id="ARBA00023268"/>
    </source>
</evidence>
<dbReference type="Gene3D" id="3.90.180.10">
    <property type="entry name" value="Medium-chain alcohol dehydrogenases, catalytic domain"/>
    <property type="match status" value="1"/>
</dbReference>
<evidence type="ECO:0000259" key="12">
    <source>
        <dbReference type="PROSITE" id="PS52019"/>
    </source>
</evidence>
<dbReference type="GO" id="GO:0004312">
    <property type="term" value="F:fatty acid synthase activity"/>
    <property type="evidence" value="ECO:0007669"/>
    <property type="project" value="TreeGrafter"/>
</dbReference>
<dbReference type="SMART" id="SM00825">
    <property type="entry name" value="PKS_KS"/>
    <property type="match status" value="1"/>
</dbReference>
<dbReference type="InterPro" id="IPR016036">
    <property type="entry name" value="Malonyl_transacylase_ACP-bd"/>
</dbReference>
<dbReference type="InterPro" id="IPR014031">
    <property type="entry name" value="Ketoacyl_synth_C"/>
</dbReference>
<dbReference type="EMBL" id="MSFU01000001">
    <property type="protein sequence ID" value="PWY85494.1"/>
    <property type="molecule type" value="Genomic_DNA"/>
</dbReference>
<dbReference type="Pfam" id="PF13602">
    <property type="entry name" value="ADH_zinc_N_2"/>
    <property type="match status" value="1"/>
</dbReference>
<evidence type="ECO:0000313" key="14">
    <source>
        <dbReference type="Proteomes" id="UP000246171"/>
    </source>
</evidence>
<dbReference type="SMART" id="SM00827">
    <property type="entry name" value="PKS_AT"/>
    <property type="match status" value="1"/>
</dbReference>
<dbReference type="InterPro" id="IPR049552">
    <property type="entry name" value="PKS_DH_N"/>
</dbReference>
<dbReference type="Pfam" id="PF21089">
    <property type="entry name" value="PKS_DH_N"/>
    <property type="match status" value="1"/>
</dbReference>
<dbReference type="SUPFAM" id="SSF52151">
    <property type="entry name" value="FabD/lysophospholipase-like"/>
    <property type="match status" value="1"/>
</dbReference>